<dbReference type="Pfam" id="PF11290">
    <property type="entry name" value="DUF3090"/>
    <property type="match status" value="1"/>
</dbReference>
<sequence length="197" mass="21897">MARIITNFENVDRFIVGTVGQPGERAFYLQARNGTSLVTIACEKAQAAALVEKLELLLKEIRKKNSSDHPINSAISYLRDDKPLEQPIAEDFRAGVMAITWLNAESLVMIETQAISEQMVFPDITEEENGDDDPKLIPDDDLDGPDLLRVKLSLAQVKEFISRTNSVIDAGRQPCTFCGIPIDPNGHLCPRANGYRR</sequence>
<dbReference type="InterPro" id="IPR021441">
    <property type="entry name" value="DUF3090"/>
</dbReference>
<organism evidence="1">
    <name type="scientific">freshwater metagenome</name>
    <dbReference type="NCBI Taxonomy" id="449393"/>
    <lineage>
        <taxon>unclassified sequences</taxon>
        <taxon>metagenomes</taxon>
        <taxon>ecological metagenomes</taxon>
    </lineage>
</organism>
<accession>A0A6J6X7V0</accession>
<evidence type="ECO:0000313" key="1">
    <source>
        <dbReference type="EMBL" id="CAB4792245.1"/>
    </source>
</evidence>
<dbReference type="EMBL" id="CAFAAE010000090">
    <property type="protein sequence ID" value="CAB4792245.1"/>
    <property type="molecule type" value="Genomic_DNA"/>
</dbReference>
<gene>
    <name evidence="1" type="ORF">UFOPK2982_00673</name>
</gene>
<reference evidence="1" key="1">
    <citation type="submission" date="2020-05" db="EMBL/GenBank/DDBJ databases">
        <authorList>
            <person name="Chiriac C."/>
            <person name="Salcher M."/>
            <person name="Ghai R."/>
            <person name="Kavagutti S V."/>
        </authorList>
    </citation>
    <scope>NUCLEOTIDE SEQUENCE</scope>
</reference>
<dbReference type="AlphaFoldDB" id="A0A6J6X7V0"/>
<proteinExistence type="predicted"/>
<dbReference type="NCBIfam" id="TIGR03847">
    <property type="entry name" value="conserved hypothetical protein"/>
    <property type="match status" value="1"/>
</dbReference>
<protein>
    <submittedName>
        <fullName evidence="1">Unannotated protein</fullName>
    </submittedName>
</protein>
<name>A0A6J6X7V0_9ZZZZ</name>